<dbReference type="Pfam" id="PF25876">
    <property type="entry name" value="HH_MFP_RND"/>
    <property type="match status" value="1"/>
</dbReference>
<dbReference type="PANTHER" id="PTHR30158">
    <property type="entry name" value="ACRA/E-RELATED COMPONENT OF DRUG EFFLUX TRANSPORTER"/>
    <property type="match status" value="1"/>
</dbReference>
<protein>
    <submittedName>
        <fullName evidence="8">Efflux RND transporter periplasmic adaptor subunit</fullName>
    </submittedName>
</protein>
<evidence type="ECO:0000313" key="8">
    <source>
        <dbReference type="EMBL" id="TYC50639.1"/>
    </source>
</evidence>
<proteinExistence type="inferred from homology"/>
<dbReference type="AlphaFoldDB" id="A0A6C2CB09"/>
<dbReference type="FunFam" id="2.40.420.20:FF:000001">
    <property type="entry name" value="Efflux RND transporter periplasmic adaptor subunit"/>
    <property type="match status" value="1"/>
</dbReference>
<feature type="domain" description="Multidrug resistance protein MdtA-like alpha-helical hairpin" evidence="4">
    <location>
        <begin position="99"/>
        <end position="160"/>
    </location>
</feature>
<dbReference type="InterPro" id="IPR058627">
    <property type="entry name" value="MdtA-like_C"/>
</dbReference>
<dbReference type="PROSITE" id="PS51257">
    <property type="entry name" value="PROKAR_LIPOPROTEIN"/>
    <property type="match status" value="1"/>
</dbReference>
<accession>A0A6C2CB09</accession>
<evidence type="ECO:0000259" key="7">
    <source>
        <dbReference type="Pfam" id="PF25967"/>
    </source>
</evidence>
<dbReference type="InterPro" id="IPR058624">
    <property type="entry name" value="MdtA-like_HH"/>
</dbReference>
<keyword evidence="3" id="KW-0732">Signal</keyword>
<name>A0A6C2CB09_9RHOO</name>
<evidence type="ECO:0000256" key="2">
    <source>
        <dbReference type="ARBA" id="ARBA00009477"/>
    </source>
</evidence>
<evidence type="ECO:0000313" key="9">
    <source>
        <dbReference type="Proteomes" id="UP000389128"/>
    </source>
</evidence>
<dbReference type="GO" id="GO:0046677">
    <property type="term" value="P:response to antibiotic"/>
    <property type="evidence" value="ECO:0007669"/>
    <property type="project" value="TreeGrafter"/>
</dbReference>
<dbReference type="OrthoDB" id="9783047at2"/>
<evidence type="ECO:0000256" key="1">
    <source>
        <dbReference type="ARBA" id="ARBA00004196"/>
    </source>
</evidence>
<reference evidence="8 9" key="1">
    <citation type="submission" date="2019-01" db="EMBL/GenBank/DDBJ databases">
        <title>Zoogloea oleivorans genome sequencing and assembly.</title>
        <authorList>
            <person name="Tancsics A."/>
            <person name="Farkas M."/>
            <person name="Kriszt B."/>
            <person name="Maroti G."/>
            <person name="Horvath B."/>
        </authorList>
    </citation>
    <scope>NUCLEOTIDE SEQUENCE [LARGE SCALE GENOMIC DNA]</scope>
    <source>
        <strain evidence="8 9">Buc</strain>
    </source>
</reference>
<evidence type="ECO:0000256" key="3">
    <source>
        <dbReference type="SAM" id="SignalP"/>
    </source>
</evidence>
<comment type="subcellular location">
    <subcellularLocation>
        <location evidence="1">Cell envelope</location>
    </subcellularLocation>
</comment>
<dbReference type="Pfam" id="PF25917">
    <property type="entry name" value="BSH_RND"/>
    <property type="match status" value="1"/>
</dbReference>
<dbReference type="InterPro" id="IPR006143">
    <property type="entry name" value="RND_pump_MFP"/>
</dbReference>
<dbReference type="SUPFAM" id="SSF111369">
    <property type="entry name" value="HlyD-like secretion proteins"/>
    <property type="match status" value="1"/>
</dbReference>
<feature type="domain" description="Multidrug resistance protein MdtA-like beta-barrel" evidence="6">
    <location>
        <begin position="197"/>
        <end position="287"/>
    </location>
</feature>
<dbReference type="NCBIfam" id="TIGR01730">
    <property type="entry name" value="RND_mfp"/>
    <property type="match status" value="1"/>
</dbReference>
<comment type="caution">
    <text evidence="8">The sequence shown here is derived from an EMBL/GenBank/DDBJ whole genome shotgun (WGS) entry which is preliminary data.</text>
</comment>
<dbReference type="Pfam" id="PF25944">
    <property type="entry name" value="Beta-barrel_RND"/>
    <property type="match status" value="1"/>
</dbReference>
<dbReference type="EMBL" id="SDKK01000052">
    <property type="protein sequence ID" value="TYC50639.1"/>
    <property type="molecule type" value="Genomic_DNA"/>
</dbReference>
<dbReference type="Proteomes" id="UP000389128">
    <property type="component" value="Unassembled WGS sequence"/>
</dbReference>
<dbReference type="GO" id="GO:0022857">
    <property type="term" value="F:transmembrane transporter activity"/>
    <property type="evidence" value="ECO:0007669"/>
    <property type="project" value="InterPro"/>
</dbReference>
<feature type="chain" id="PRO_5025465679" evidence="3">
    <location>
        <begin position="25"/>
        <end position="386"/>
    </location>
</feature>
<evidence type="ECO:0000259" key="6">
    <source>
        <dbReference type="Pfam" id="PF25944"/>
    </source>
</evidence>
<dbReference type="GO" id="GO:0005886">
    <property type="term" value="C:plasma membrane"/>
    <property type="evidence" value="ECO:0007669"/>
    <property type="project" value="UniProtKB-SubCell"/>
</dbReference>
<gene>
    <name evidence="8" type="ORF">ETQ85_25165</name>
</gene>
<dbReference type="Gene3D" id="2.40.30.170">
    <property type="match status" value="1"/>
</dbReference>
<comment type="similarity">
    <text evidence="2">Belongs to the membrane fusion protein (MFP) (TC 8.A.1) family.</text>
</comment>
<feature type="domain" description="Multidrug resistance protein MdtA-like barrel-sandwich hybrid" evidence="5">
    <location>
        <begin position="65"/>
        <end position="193"/>
    </location>
</feature>
<dbReference type="Gene3D" id="2.40.50.100">
    <property type="match status" value="1"/>
</dbReference>
<dbReference type="Gene3D" id="1.10.287.470">
    <property type="entry name" value="Helix hairpin bin"/>
    <property type="match status" value="1"/>
</dbReference>
<feature type="signal peptide" evidence="3">
    <location>
        <begin position="1"/>
        <end position="24"/>
    </location>
</feature>
<evidence type="ECO:0000259" key="4">
    <source>
        <dbReference type="Pfam" id="PF25876"/>
    </source>
</evidence>
<dbReference type="Gene3D" id="2.40.420.20">
    <property type="match status" value="1"/>
</dbReference>
<dbReference type="InterPro" id="IPR058626">
    <property type="entry name" value="MdtA-like_b-barrel"/>
</dbReference>
<keyword evidence="9" id="KW-1185">Reference proteome</keyword>
<evidence type="ECO:0000259" key="5">
    <source>
        <dbReference type="Pfam" id="PF25917"/>
    </source>
</evidence>
<feature type="domain" description="Multidrug resistance protein MdtA-like C-terminal permuted SH3" evidence="7">
    <location>
        <begin position="291"/>
        <end position="353"/>
    </location>
</feature>
<organism evidence="8 9">
    <name type="scientific">Zoogloea oleivorans</name>
    <dbReference type="NCBI Taxonomy" id="1552750"/>
    <lineage>
        <taxon>Bacteria</taxon>
        <taxon>Pseudomonadati</taxon>
        <taxon>Pseudomonadota</taxon>
        <taxon>Betaproteobacteria</taxon>
        <taxon>Rhodocyclales</taxon>
        <taxon>Zoogloeaceae</taxon>
        <taxon>Zoogloea</taxon>
    </lineage>
</organism>
<dbReference type="PANTHER" id="PTHR30158:SF3">
    <property type="entry name" value="MULTIDRUG EFFLUX PUMP SUBUNIT ACRA-RELATED"/>
    <property type="match status" value="1"/>
</dbReference>
<sequence length="386" mass="41180">MNYRSPPLTHGIAVLIVACLPLVACDKAPSSTSAAPLPEVAVFTVEPQAISLSTELPGRTAAYLVAEVRPQVGGILLQRQFHEGSQVKAGQALYQVDPAPYRATLARAEASLEAARLLAERYEKLIQTHAISQQQYDDARSQFLQAKAAAESARIDFGYTRITAPISGRIGRSSVTQGALVTANQANALATVQQLDPIYVDIVQPSSSLLQLKEDLANGRVKSAGKGQAEIRLTLENGRAYPLLGKLQFSEVSVNESTGAVTLRAVFPNPEGILLPGMFVRAQLQEGVREQALLVPQRGVTRDSQGRAVALVLDAKDTVQQLPLTTERSVDDQWLVRDGLKAGDRVVIDGLQRVQPGMQVRVVPATAAGASASPVVGQSAMVQANK</sequence>
<dbReference type="InterPro" id="IPR058625">
    <property type="entry name" value="MdtA-like_BSH"/>
</dbReference>
<dbReference type="Pfam" id="PF25967">
    <property type="entry name" value="RND-MFP_C"/>
    <property type="match status" value="1"/>
</dbReference>